<name>Q8V9Q6_SIRV2</name>
<organismHost>
    <name type="scientific">Saccharolobus islandicus</name>
    <name type="common">Sulfolobus islandicus</name>
    <dbReference type="NCBI Taxonomy" id="43080"/>
</organismHost>
<dbReference type="GeneID" id="951407"/>
<dbReference type="Proteomes" id="UP000002271">
    <property type="component" value="Segment"/>
</dbReference>
<protein>
    <recommendedName>
        <fullName evidence="3">ASCH domain-containing protein</fullName>
    </recommendedName>
</protein>
<reference evidence="1 2" key="1">
    <citation type="journal article" date="2001" name="Virology">
        <title>Sequences and replication of genomes of the archaeal rudiviruses SIRV1 and SIRV2: relationships to the archaeal lipothrixvirus SIFV and some eukaryal viruses.</title>
        <authorList>
            <person name="Peng X."/>
            <person name="Blum H."/>
            <person name="She Q."/>
            <person name="Mallok S."/>
            <person name="Brugger K."/>
            <person name="Garrett R.A."/>
            <person name="Zillig W."/>
            <person name="Prangishvili D."/>
        </authorList>
    </citation>
    <scope>NUCLEOTIDE SEQUENCE</scope>
    <source>
        <strain evidence="1 2">HVE10/4</strain>
    </source>
</reference>
<evidence type="ECO:0008006" key="3">
    <source>
        <dbReference type="Google" id="ProtNLM"/>
    </source>
</evidence>
<evidence type="ECO:0000313" key="1">
    <source>
        <dbReference type="EMBL" id="CAC87287.1"/>
    </source>
</evidence>
<dbReference type="EMBL" id="AJ344259">
    <property type="protein sequence ID" value="CAC87287.1"/>
    <property type="molecule type" value="Genomic_DNA"/>
</dbReference>
<sequence>MIFNSPIVQKYILNNAKAVATIRKKFVYKIGQKVILKVRDKRFHGKIIAKAPVTEYCLSKYVKFSGFENVESWLNEAERLHNDKIDSEKYEIIVIWITNLYF</sequence>
<accession>Q8V9Q6</accession>
<keyword evidence="2" id="KW-1185">Reference proteome</keyword>
<dbReference type="OrthoDB" id="25185at10239"/>
<evidence type="ECO:0000313" key="2">
    <source>
        <dbReference type="Proteomes" id="UP000002271"/>
    </source>
</evidence>
<dbReference type="RefSeq" id="NP_666546.1">
    <property type="nucleotide sequence ID" value="NC_004086.1"/>
</dbReference>
<dbReference type="KEGG" id="vg:951407"/>
<organism evidence="1 2">
    <name type="scientific">Sulfolobus islandicus rod-shaped virus 2</name>
    <name type="common">SIRV2</name>
    <name type="synonym">Sulfolobus virus SIRV-2</name>
    <dbReference type="NCBI Taxonomy" id="157899"/>
    <lineage>
        <taxon>Viruses</taxon>
        <taxon>Adnaviria</taxon>
        <taxon>Zilligvirae</taxon>
        <taxon>Taleaviricota</taxon>
        <taxon>Tokiviricetes</taxon>
        <taxon>Ligamenvirales</taxon>
        <taxon>Rudiviridae</taxon>
        <taxon>Icerudivirus</taxon>
        <taxon>Icerudivirus hveragerdiense</taxon>
        <taxon>Icerudivirus SIRV2</taxon>
    </lineage>
</organism>
<proteinExistence type="predicted"/>